<dbReference type="AlphaFoldDB" id="A0AAN8ZGF8"/>
<comment type="caution">
    <text evidence="9">The sequence shown here is derived from an EMBL/GenBank/DDBJ whole genome shotgun (WGS) entry which is preliminary data.</text>
</comment>
<sequence>MDSDLHQQNQHQQQPINPSGLMRYRSAPSSFFANFDDCADETERFFARFMAGTGAASDDTLNEQQNQFMGSPMKHETSDTNLQQQQQMIYQSNSQPPLINQNASVSSPMESSYRAVNSMAVDRKMANSNINNHLNLTRQNSSPSGFFSHLNVENGFGVTRGIGNFRPGNGNNGEASTSGGRLKGHMNYSSGPPTSSGLMTQISEIGESLGGASSPDEDSLREDQGNSGCFITGFPVGSWDDSALLSENFGGLKRGRDDDRKTFSGLNSTEAQVRISVLGQVCRSFLSSLRWHIDGEGGKQSPVMLAHHLSLPKTSAEMASIEKFLQFQDSVPCKIRAKRGCATHPRSIAERLLLVEQALTLPTRRVRRTKISERMRKLQELVPNMDKQTNTADMLDLAVDYIKDLQKQVERLSDNHARCTCSNKQKL</sequence>
<dbReference type="PANTHER" id="PTHR16223">
    <property type="entry name" value="TRANSCRIPTION FACTOR BHLH83-RELATED"/>
    <property type="match status" value="1"/>
</dbReference>
<dbReference type="GO" id="GO:0046983">
    <property type="term" value="F:protein dimerization activity"/>
    <property type="evidence" value="ECO:0007669"/>
    <property type="project" value="InterPro"/>
</dbReference>
<keyword evidence="5" id="KW-0539">Nucleus</keyword>
<dbReference type="InterPro" id="IPR011598">
    <property type="entry name" value="bHLH_dom"/>
</dbReference>
<dbReference type="SUPFAM" id="SSF47459">
    <property type="entry name" value="HLH, helix-loop-helix DNA-binding domain"/>
    <property type="match status" value="1"/>
</dbReference>
<dbReference type="PROSITE" id="PS50888">
    <property type="entry name" value="BHLH"/>
    <property type="match status" value="1"/>
</dbReference>
<dbReference type="Gene3D" id="4.10.280.10">
    <property type="entry name" value="Helix-loop-helix DNA-binding domain"/>
    <property type="match status" value="1"/>
</dbReference>
<dbReference type="Pfam" id="PF00010">
    <property type="entry name" value="HLH"/>
    <property type="match status" value="1"/>
</dbReference>
<evidence type="ECO:0000256" key="2">
    <source>
        <dbReference type="ARBA" id="ARBA00023015"/>
    </source>
</evidence>
<feature type="compositionally biased region" description="Low complexity" evidence="7">
    <location>
        <begin position="1"/>
        <end position="14"/>
    </location>
</feature>
<evidence type="ECO:0000256" key="5">
    <source>
        <dbReference type="ARBA" id="ARBA00023242"/>
    </source>
</evidence>
<dbReference type="CDD" id="cd11393">
    <property type="entry name" value="bHLH_AtbHLH_like"/>
    <property type="match status" value="1"/>
</dbReference>
<protein>
    <submittedName>
        <fullName evidence="9">Myc-type, basic helix-loop-helix (BHLH) domain</fullName>
    </submittedName>
</protein>
<organism evidence="9 10">
    <name type="scientific">Dillenia turbinata</name>
    <dbReference type="NCBI Taxonomy" id="194707"/>
    <lineage>
        <taxon>Eukaryota</taxon>
        <taxon>Viridiplantae</taxon>
        <taxon>Streptophyta</taxon>
        <taxon>Embryophyta</taxon>
        <taxon>Tracheophyta</taxon>
        <taxon>Spermatophyta</taxon>
        <taxon>Magnoliopsida</taxon>
        <taxon>eudicotyledons</taxon>
        <taxon>Gunneridae</taxon>
        <taxon>Pentapetalae</taxon>
        <taxon>Dilleniales</taxon>
        <taxon>Dilleniaceae</taxon>
        <taxon>Dillenia</taxon>
    </lineage>
</organism>
<keyword evidence="2" id="KW-0805">Transcription regulation</keyword>
<name>A0AAN8ZGF8_9MAGN</name>
<evidence type="ECO:0000256" key="7">
    <source>
        <dbReference type="SAM" id="MobiDB-lite"/>
    </source>
</evidence>
<feature type="region of interest" description="Disordered" evidence="7">
    <location>
        <begin position="1"/>
        <end position="23"/>
    </location>
</feature>
<comment type="subcellular location">
    <subcellularLocation>
        <location evidence="1">Nucleus</location>
    </subcellularLocation>
</comment>
<keyword evidence="6" id="KW-0175">Coiled coil</keyword>
<dbReference type="Proteomes" id="UP001370490">
    <property type="component" value="Unassembled WGS sequence"/>
</dbReference>
<dbReference type="GO" id="GO:0000978">
    <property type="term" value="F:RNA polymerase II cis-regulatory region sequence-specific DNA binding"/>
    <property type="evidence" value="ECO:0007669"/>
    <property type="project" value="TreeGrafter"/>
</dbReference>
<dbReference type="EMBL" id="JBAMMX010000007">
    <property type="protein sequence ID" value="KAK6937096.1"/>
    <property type="molecule type" value="Genomic_DNA"/>
</dbReference>
<evidence type="ECO:0000256" key="1">
    <source>
        <dbReference type="ARBA" id="ARBA00004123"/>
    </source>
</evidence>
<evidence type="ECO:0000256" key="4">
    <source>
        <dbReference type="ARBA" id="ARBA00023163"/>
    </source>
</evidence>
<feature type="coiled-coil region" evidence="6">
    <location>
        <begin position="395"/>
        <end position="422"/>
    </location>
</feature>
<evidence type="ECO:0000256" key="3">
    <source>
        <dbReference type="ARBA" id="ARBA00023125"/>
    </source>
</evidence>
<feature type="domain" description="BHLH" evidence="8">
    <location>
        <begin position="355"/>
        <end position="405"/>
    </location>
</feature>
<dbReference type="GO" id="GO:0000981">
    <property type="term" value="F:DNA-binding transcription factor activity, RNA polymerase II-specific"/>
    <property type="evidence" value="ECO:0007669"/>
    <property type="project" value="TreeGrafter"/>
</dbReference>
<keyword evidence="10" id="KW-1185">Reference proteome</keyword>
<evidence type="ECO:0000313" key="10">
    <source>
        <dbReference type="Proteomes" id="UP001370490"/>
    </source>
</evidence>
<evidence type="ECO:0000259" key="8">
    <source>
        <dbReference type="PROSITE" id="PS50888"/>
    </source>
</evidence>
<keyword evidence="4" id="KW-0804">Transcription</keyword>
<dbReference type="PANTHER" id="PTHR16223:SF125">
    <property type="entry name" value="OS08G0506700 PROTEIN"/>
    <property type="match status" value="1"/>
</dbReference>
<keyword evidence="3" id="KW-0238">DNA-binding</keyword>
<proteinExistence type="predicted"/>
<evidence type="ECO:0000313" key="9">
    <source>
        <dbReference type="EMBL" id="KAK6937096.1"/>
    </source>
</evidence>
<dbReference type="GO" id="GO:0005634">
    <property type="term" value="C:nucleus"/>
    <property type="evidence" value="ECO:0007669"/>
    <property type="project" value="UniProtKB-SubCell"/>
</dbReference>
<dbReference type="InterPro" id="IPR036638">
    <property type="entry name" value="HLH_DNA-bd_sf"/>
</dbReference>
<gene>
    <name evidence="9" type="ORF">RJ641_034126</name>
</gene>
<dbReference type="InterPro" id="IPR045843">
    <property type="entry name" value="IND-like"/>
</dbReference>
<accession>A0AAN8ZGF8</accession>
<dbReference type="InterPro" id="IPR045239">
    <property type="entry name" value="bHLH95_bHLH"/>
</dbReference>
<dbReference type="SMART" id="SM00353">
    <property type="entry name" value="HLH"/>
    <property type="match status" value="1"/>
</dbReference>
<reference evidence="9 10" key="1">
    <citation type="submission" date="2023-12" db="EMBL/GenBank/DDBJ databases">
        <title>A high-quality genome assembly for Dillenia turbinata (Dilleniales).</title>
        <authorList>
            <person name="Chanderbali A."/>
        </authorList>
    </citation>
    <scope>NUCLEOTIDE SEQUENCE [LARGE SCALE GENOMIC DNA]</scope>
    <source>
        <strain evidence="9">LSX21</strain>
        <tissue evidence="9">Leaf</tissue>
    </source>
</reference>
<evidence type="ECO:0000256" key="6">
    <source>
        <dbReference type="SAM" id="Coils"/>
    </source>
</evidence>